<dbReference type="Proteomes" id="UP000241434">
    <property type="component" value="Unassembled WGS sequence"/>
</dbReference>
<evidence type="ECO:0000313" key="3">
    <source>
        <dbReference type="Proteomes" id="UP000241434"/>
    </source>
</evidence>
<dbReference type="SUPFAM" id="SSF53146">
    <property type="entry name" value="Nitrogenase accessory factor-like"/>
    <property type="match status" value="1"/>
</dbReference>
<evidence type="ECO:0000313" key="2">
    <source>
        <dbReference type="EMBL" id="PSJ32154.1"/>
    </source>
</evidence>
<dbReference type="InterPro" id="IPR033913">
    <property type="entry name" value="MTH1175_dom"/>
</dbReference>
<accession>A0A2P7Q2F2</accession>
<dbReference type="RefSeq" id="WP_106776137.1">
    <property type="nucleotide sequence ID" value="NZ_JYGE01000002.1"/>
</dbReference>
<comment type="caution">
    <text evidence="2">The sequence shown here is derived from an EMBL/GenBank/DDBJ whole genome shotgun (WGS) entry which is preliminary data.</text>
</comment>
<protein>
    <submittedName>
        <fullName evidence="2">Dinitrogenase iron-molybdenum cofactor</fullName>
    </submittedName>
</protein>
<sequence>MKIAIASENKIVSQHFGHCETFEIFNTKNGGIISEESLENPGHKPGFLPRFLNENGVNVIISGGMGQAAVDIFNENNIEVIVGAKGLAKDLAKDYLNGELESTGSICHDHNH</sequence>
<dbReference type="InterPro" id="IPR003731">
    <property type="entry name" value="Di-Nase_FeMo-co_biosynth"/>
</dbReference>
<reference evidence="2" key="1">
    <citation type="thesis" date="2015" institute="Rutgers" country="The State University of New Jersey, 14 College Farm Rd., New Brunswick, NJ, USA">
        <title>Ammonia toxicity in bacteria and its implications for treatment of and resource recovery from highly nitrogenous organic wastes.</title>
        <authorList>
            <person name="Luther A.K."/>
        </authorList>
    </citation>
    <scope>NUCLEOTIDE SEQUENCE</scope>
    <source>
        <strain evidence="2">RT-10B</strain>
    </source>
</reference>
<proteinExistence type="predicted"/>
<dbReference type="InterPro" id="IPR036105">
    <property type="entry name" value="DiNase_FeMo-co_biosyn_sf"/>
</dbReference>
<name>A0A2P7Q2F2_9FIRM</name>
<dbReference type="PANTHER" id="PTHR42983">
    <property type="entry name" value="DINITROGENASE IRON-MOLYBDENUM COFACTOR PROTEIN-RELATED"/>
    <property type="match status" value="1"/>
</dbReference>
<dbReference type="Pfam" id="PF02579">
    <property type="entry name" value="Nitro_FeMo-Co"/>
    <property type="match status" value="1"/>
</dbReference>
<keyword evidence="3" id="KW-1185">Reference proteome</keyword>
<organism evidence="2 3">
    <name type="scientific">Peptostreptococcus russellii</name>
    <dbReference type="NCBI Taxonomy" id="215200"/>
    <lineage>
        <taxon>Bacteria</taxon>
        <taxon>Bacillati</taxon>
        <taxon>Bacillota</taxon>
        <taxon>Clostridia</taxon>
        <taxon>Peptostreptococcales</taxon>
        <taxon>Peptostreptococcaceae</taxon>
        <taxon>Peptostreptococcus</taxon>
    </lineage>
</organism>
<dbReference type="AlphaFoldDB" id="A0A2P7Q2F2"/>
<dbReference type="PANTHER" id="PTHR42983:SF1">
    <property type="entry name" value="IRON-MOLYBDENUM PROTEIN"/>
    <property type="match status" value="1"/>
</dbReference>
<evidence type="ECO:0000259" key="1">
    <source>
        <dbReference type="Pfam" id="PF02579"/>
    </source>
</evidence>
<dbReference type="Gene3D" id="3.30.420.130">
    <property type="entry name" value="Dinitrogenase iron-molybdenum cofactor biosynthesis domain"/>
    <property type="match status" value="1"/>
</dbReference>
<dbReference type="CDD" id="cd00851">
    <property type="entry name" value="MTH1175"/>
    <property type="match status" value="1"/>
</dbReference>
<dbReference type="OrthoDB" id="280278at2"/>
<gene>
    <name evidence="2" type="ORF">UF10_01880</name>
</gene>
<dbReference type="EMBL" id="JYGE01000002">
    <property type="protein sequence ID" value="PSJ32154.1"/>
    <property type="molecule type" value="Genomic_DNA"/>
</dbReference>
<feature type="domain" description="Dinitrogenase iron-molybdenum cofactor biosynthesis" evidence="1">
    <location>
        <begin position="10"/>
        <end position="96"/>
    </location>
</feature>